<feature type="signal peptide" evidence="2">
    <location>
        <begin position="1"/>
        <end position="24"/>
    </location>
</feature>
<dbReference type="Pfam" id="PF07589">
    <property type="entry name" value="PEP-CTERM"/>
    <property type="match status" value="1"/>
</dbReference>
<dbReference type="Proteomes" id="UP000317243">
    <property type="component" value="Unassembled WGS sequence"/>
</dbReference>
<evidence type="ECO:0000256" key="2">
    <source>
        <dbReference type="SAM" id="SignalP"/>
    </source>
</evidence>
<comment type="caution">
    <text evidence="4">The sequence shown here is derived from an EMBL/GenBank/DDBJ whole genome shotgun (WGS) entry which is preliminary data.</text>
</comment>
<protein>
    <submittedName>
        <fullName evidence="4">PEP-CTERM motif protein</fullName>
    </submittedName>
</protein>
<organism evidence="4 5">
    <name type="scientific">Thalassoglobus neptunius</name>
    <dbReference type="NCBI Taxonomy" id="1938619"/>
    <lineage>
        <taxon>Bacteria</taxon>
        <taxon>Pseudomonadati</taxon>
        <taxon>Planctomycetota</taxon>
        <taxon>Planctomycetia</taxon>
        <taxon>Planctomycetales</taxon>
        <taxon>Planctomycetaceae</taxon>
        <taxon>Thalassoglobus</taxon>
    </lineage>
</organism>
<evidence type="ECO:0000256" key="1">
    <source>
        <dbReference type="SAM" id="Phobius"/>
    </source>
</evidence>
<keyword evidence="1" id="KW-1133">Transmembrane helix</keyword>
<accession>A0A5C5V524</accession>
<gene>
    <name evidence="4" type="ORF">KOR42_53760</name>
</gene>
<name>A0A5C5V524_9PLAN</name>
<dbReference type="AlphaFoldDB" id="A0A5C5V524"/>
<evidence type="ECO:0000259" key="3">
    <source>
        <dbReference type="Pfam" id="PF07589"/>
    </source>
</evidence>
<dbReference type="InterPro" id="IPR013424">
    <property type="entry name" value="Ice-binding_C"/>
</dbReference>
<proteinExistence type="predicted"/>
<evidence type="ECO:0000313" key="4">
    <source>
        <dbReference type="EMBL" id="TWT33431.1"/>
    </source>
</evidence>
<keyword evidence="5" id="KW-1185">Reference proteome</keyword>
<reference evidence="4 5" key="1">
    <citation type="submission" date="2019-02" db="EMBL/GenBank/DDBJ databases">
        <title>Deep-cultivation of Planctomycetes and their phenomic and genomic characterization uncovers novel biology.</title>
        <authorList>
            <person name="Wiegand S."/>
            <person name="Jogler M."/>
            <person name="Boedeker C."/>
            <person name="Pinto D."/>
            <person name="Vollmers J."/>
            <person name="Rivas-Marin E."/>
            <person name="Kohn T."/>
            <person name="Peeters S.H."/>
            <person name="Heuer A."/>
            <person name="Rast P."/>
            <person name="Oberbeckmann S."/>
            <person name="Bunk B."/>
            <person name="Jeske O."/>
            <person name="Meyerdierks A."/>
            <person name="Storesund J.E."/>
            <person name="Kallscheuer N."/>
            <person name="Luecker S."/>
            <person name="Lage O.M."/>
            <person name="Pohl T."/>
            <person name="Merkel B.J."/>
            <person name="Hornburger P."/>
            <person name="Mueller R.-W."/>
            <person name="Bruemmer F."/>
            <person name="Labrenz M."/>
            <person name="Spormann A.M."/>
            <person name="Op Den Camp H."/>
            <person name="Overmann J."/>
            <person name="Amann R."/>
            <person name="Jetten M.S.M."/>
            <person name="Mascher T."/>
            <person name="Medema M.H."/>
            <person name="Devos D.P."/>
            <person name="Kaster A.-K."/>
            <person name="Ovreas L."/>
            <person name="Rohde M."/>
            <person name="Galperin M.Y."/>
            <person name="Jogler C."/>
        </authorList>
    </citation>
    <scope>NUCLEOTIDE SEQUENCE [LARGE SCALE GENOMIC DNA]</scope>
    <source>
        <strain evidence="4 5">KOR42</strain>
    </source>
</reference>
<feature type="chain" id="PRO_5022881663" evidence="2">
    <location>
        <begin position="25"/>
        <end position="407"/>
    </location>
</feature>
<sequence precursor="true">MRILCLTATLSAFFLSVATESANAALTVLGSGTLTTNSSIGTSTVRDVSNSTTLDRFLPKSVDSFNVVPTVIGAPDARTAAAAAGVLSVGTGTGGGNISARLERFKPAGPDVGFIFSGILYTQRFSIDSTANIAVQWIDSFTNLVSGSRVPSRGDFSYFEVRRLDGAGGIYFNDNGNVNGLGNGPGVWTNTFSGEAQLVAGDYELLFRLDQSLLGGDENGTAEGVSNITFAWGIDQLPGSTLDLPLLPVVVDPDGFGFDFITDDGIQNFDPEIATGYDYTTNAVPFASVLIPGALPSGDTMFELLVNGQTFELLAGTEFDFLALDPNGVTEFGIRGIDVGEALSPGDPTAFVTGLSFTESGVQSSFRMSAVTQSVGNAVPEPGSFALLGIGVVAGFGLVRRRRRRND</sequence>
<keyword evidence="2" id="KW-0732">Signal</keyword>
<evidence type="ECO:0000313" key="5">
    <source>
        <dbReference type="Proteomes" id="UP000317243"/>
    </source>
</evidence>
<keyword evidence="1" id="KW-0812">Transmembrane</keyword>
<feature type="transmembrane region" description="Helical" evidence="1">
    <location>
        <begin position="382"/>
        <end position="399"/>
    </location>
</feature>
<keyword evidence="1" id="KW-0472">Membrane</keyword>
<feature type="domain" description="Ice-binding protein C-terminal" evidence="3">
    <location>
        <begin position="378"/>
        <end position="401"/>
    </location>
</feature>
<dbReference type="EMBL" id="SIHI01000090">
    <property type="protein sequence ID" value="TWT33431.1"/>
    <property type="molecule type" value="Genomic_DNA"/>
</dbReference>
<dbReference type="NCBIfam" id="TIGR02595">
    <property type="entry name" value="PEP_CTERM"/>
    <property type="match status" value="1"/>
</dbReference>